<evidence type="ECO:0000313" key="2">
    <source>
        <dbReference type="EMBL" id="KDO68753.1"/>
    </source>
</evidence>
<gene>
    <name evidence="2" type="ORF">CISIN_1g045348mg</name>
</gene>
<dbReference type="KEGG" id="cit:107177227"/>
<feature type="region of interest" description="Disordered" evidence="1">
    <location>
        <begin position="145"/>
        <end position="182"/>
    </location>
</feature>
<name>A0A067FN24_CITSI</name>
<dbReference type="PANTHER" id="PTHR33356:SF13">
    <property type="entry name" value="DUF4005 DOMAIN-CONTAINING PROTEIN"/>
    <property type="match status" value="1"/>
</dbReference>
<accession>A0A067FN24</accession>
<feature type="compositionally biased region" description="Polar residues" evidence="1">
    <location>
        <begin position="161"/>
        <end position="182"/>
    </location>
</feature>
<organism evidence="2 3">
    <name type="scientific">Citrus sinensis</name>
    <name type="common">Sweet orange</name>
    <name type="synonym">Citrus aurantium var. sinensis</name>
    <dbReference type="NCBI Taxonomy" id="2711"/>
    <lineage>
        <taxon>Eukaryota</taxon>
        <taxon>Viridiplantae</taxon>
        <taxon>Streptophyta</taxon>
        <taxon>Embryophyta</taxon>
        <taxon>Tracheophyta</taxon>
        <taxon>Spermatophyta</taxon>
        <taxon>Magnoliopsida</taxon>
        <taxon>eudicotyledons</taxon>
        <taxon>Gunneridae</taxon>
        <taxon>Pentapetalae</taxon>
        <taxon>rosids</taxon>
        <taxon>malvids</taxon>
        <taxon>Sapindales</taxon>
        <taxon>Rutaceae</taxon>
        <taxon>Aurantioideae</taxon>
        <taxon>Citrus</taxon>
    </lineage>
</organism>
<dbReference type="STRING" id="2711.A0A067FN24"/>
<evidence type="ECO:0000256" key="1">
    <source>
        <dbReference type="SAM" id="MobiDB-lite"/>
    </source>
</evidence>
<sequence>MALAEDGELGFEEGMSWLPSQVLDEAFPDTTTNINNKRHVKKQLHHHHYRPKLPAETLPQHSKNSGRAYHRPKYPTNWATRGSGMQAIFLESGQRSCGTGVFLPQRAGTDIQPTRKPACSPVLLPSRVVQALNLNVHEIGLQISPRKDSKTNKSKAGDCSSIKNKSGNDVSGKCSVTSQHQNSSAEIFLPKEWTY</sequence>
<evidence type="ECO:0000313" key="3">
    <source>
        <dbReference type="Proteomes" id="UP000027120"/>
    </source>
</evidence>
<reference evidence="2 3" key="1">
    <citation type="submission" date="2014-04" db="EMBL/GenBank/DDBJ databases">
        <authorList>
            <consortium name="International Citrus Genome Consortium"/>
            <person name="Gmitter F."/>
            <person name="Chen C."/>
            <person name="Farmerie W."/>
            <person name="Harkins T."/>
            <person name="Desany B."/>
            <person name="Mohiuddin M."/>
            <person name="Kodira C."/>
            <person name="Borodovsky M."/>
            <person name="Lomsadze A."/>
            <person name="Burns P."/>
            <person name="Jenkins J."/>
            <person name="Prochnik S."/>
            <person name="Shu S."/>
            <person name="Chapman J."/>
            <person name="Pitluck S."/>
            <person name="Schmutz J."/>
            <person name="Rokhsar D."/>
        </authorList>
    </citation>
    <scope>NUCLEOTIDE SEQUENCE</scope>
</reference>
<proteinExistence type="predicted"/>
<dbReference type="PANTHER" id="PTHR33356">
    <property type="entry name" value="TIP41-LIKE PROTEIN"/>
    <property type="match status" value="1"/>
</dbReference>
<protein>
    <submittedName>
        <fullName evidence="2">Uncharacterized protein</fullName>
    </submittedName>
</protein>
<keyword evidence="3" id="KW-1185">Reference proteome</keyword>
<dbReference type="Proteomes" id="UP000027120">
    <property type="component" value="Unassembled WGS sequence"/>
</dbReference>
<dbReference type="EMBL" id="KK784894">
    <property type="protein sequence ID" value="KDO68753.1"/>
    <property type="molecule type" value="Genomic_DNA"/>
</dbReference>
<feature type="region of interest" description="Disordered" evidence="1">
    <location>
        <begin position="45"/>
        <end position="77"/>
    </location>
</feature>
<dbReference type="OrthoDB" id="1931548at2759"/>
<dbReference type="AlphaFoldDB" id="A0A067FN24"/>